<protein>
    <submittedName>
        <fullName evidence="1">Uncharacterized protein</fullName>
    </submittedName>
</protein>
<gene>
    <name evidence="1" type="ORF">MM171A02959_0006</name>
</gene>
<evidence type="ECO:0000313" key="1">
    <source>
        <dbReference type="EMBL" id="QJH92624.1"/>
    </source>
</evidence>
<dbReference type="EMBL" id="MT143906">
    <property type="protein sequence ID" value="QJH92624.1"/>
    <property type="molecule type" value="Genomic_DNA"/>
</dbReference>
<organism evidence="1">
    <name type="scientific">viral metagenome</name>
    <dbReference type="NCBI Taxonomy" id="1070528"/>
    <lineage>
        <taxon>unclassified sequences</taxon>
        <taxon>metagenomes</taxon>
        <taxon>organismal metagenomes</taxon>
    </lineage>
</organism>
<dbReference type="AlphaFoldDB" id="A0A6M3X4H8"/>
<reference evidence="1" key="1">
    <citation type="submission" date="2020-03" db="EMBL/GenBank/DDBJ databases">
        <title>The deep terrestrial virosphere.</title>
        <authorList>
            <person name="Holmfeldt K."/>
            <person name="Nilsson E."/>
            <person name="Simone D."/>
            <person name="Lopez-Fernandez M."/>
            <person name="Wu X."/>
            <person name="de Brujin I."/>
            <person name="Lundin D."/>
            <person name="Andersson A."/>
            <person name="Bertilsson S."/>
            <person name="Dopson M."/>
        </authorList>
    </citation>
    <scope>NUCLEOTIDE SEQUENCE</scope>
    <source>
        <strain evidence="1">MM171A02959</strain>
    </source>
</reference>
<proteinExistence type="predicted"/>
<sequence length="69" mass="7735">MKEVGLGKELLGDLQCHSMLTDRFKARRALGFGVCYICCSECPLVPECQMLEDTLEAVDCIIYEICKDS</sequence>
<name>A0A6M3X4H8_9ZZZZ</name>
<accession>A0A6M3X4H8</accession>